<evidence type="ECO:0000256" key="4">
    <source>
        <dbReference type="ARBA" id="ARBA00022475"/>
    </source>
</evidence>
<dbReference type="InterPro" id="IPR052017">
    <property type="entry name" value="TSUP"/>
</dbReference>
<dbReference type="KEGG" id="fbm:MQE35_17965"/>
<feature type="transmembrane region" description="Helical" evidence="8">
    <location>
        <begin position="72"/>
        <end position="93"/>
    </location>
</feature>
<evidence type="ECO:0000256" key="3">
    <source>
        <dbReference type="ARBA" id="ARBA00022448"/>
    </source>
</evidence>
<feature type="transmembrane region" description="Helical" evidence="8">
    <location>
        <begin position="173"/>
        <end position="192"/>
    </location>
</feature>
<evidence type="ECO:0000256" key="5">
    <source>
        <dbReference type="ARBA" id="ARBA00022692"/>
    </source>
</evidence>
<evidence type="ECO:0000313" key="10">
    <source>
        <dbReference type="Proteomes" id="UP000831290"/>
    </source>
</evidence>
<dbReference type="EMBL" id="CP094358">
    <property type="protein sequence ID" value="UOB17612.1"/>
    <property type="molecule type" value="Genomic_DNA"/>
</dbReference>
<keyword evidence="5 8" id="KW-0812">Transmembrane</keyword>
<gene>
    <name evidence="9" type="ORF">MQE35_17965</name>
</gene>
<feature type="transmembrane region" description="Helical" evidence="8">
    <location>
        <begin position="131"/>
        <end position="161"/>
    </location>
</feature>
<evidence type="ECO:0000256" key="8">
    <source>
        <dbReference type="RuleBase" id="RU363041"/>
    </source>
</evidence>
<sequence length="247" mass="27878">MIESLSIWDWSLAVFASFLLGVSKSGLKGIGVIIVTIFALVFGGKVSTGIIAPLLLVGDVFAIIYYRRHVQWHYLFKLLPWMIIGVLIGVVVGKDLPEYIFKKGMAVLIFISVLIMFWWDYKHVKQVPSNYFFGASMGLLSGIATMIGNLAGAFANIYFLALRLPKNHFIGTAAWLFFIVNLFKIPFHVFYWKTINFSTLQINLLIVPALIIGLFTGIVLVSKIKDMNFRRIILILTAVGTLFIFFR</sequence>
<feature type="transmembrane region" description="Helical" evidence="8">
    <location>
        <begin position="204"/>
        <end position="222"/>
    </location>
</feature>
<reference evidence="9" key="1">
    <citation type="submission" date="2022-03" db="EMBL/GenBank/DDBJ databases">
        <title>Description of Abyssus ytuae gen. nov., sp. nov., a novel member of the family Flavobacteriaceae isolated from the sediment of Mariana Trench.</title>
        <authorList>
            <person name="Zhang J."/>
            <person name="Xu X."/>
        </authorList>
    </citation>
    <scope>NUCLEOTIDE SEQUENCE</scope>
    <source>
        <strain evidence="9">MT3330</strain>
    </source>
</reference>
<evidence type="ECO:0000256" key="1">
    <source>
        <dbReference type="ARBA" id="ARBA00004651"/>
    </source>
</evidence>
<evidence type="ECO:0000256" key="2">
    <source>
        <dbReference type="ARBA" id="ARBA00009142"/>
    </source>
</evidence>
<feature type="transmembrane region" description="Helical" evidence="8">
    <location>
        <begin position="100"/>
        <end position="119"/>
    </location>
</feature>
<comment type="similarity">
    <text evidence="2 8">Belongs to the 4-toluene sulfonate uptake permease (TSUP) (TC 2.A.102) family.</text>
</comment>
<keyword evidence="3" id="KW-0813">Transport</keyword>
<dbReference type="RefSeq" id="WP_255843194.1">
    <property type="nucleotide sequence ID" value="NZ_CP094358.1"/>
</dbReference>
<dbReference type="Pfam" id="PF01925">
    <property type="entry name" value="TauE"/>
    <property type="match status" value="1"/>
</dbReference>
<keyword evidence="10" id="KW-1185">Reference proteome</keyword>
<keyword evidence="6 8" id="KW-1133">Transmembrane helix</keyword>
<dbReference type="PANTHER" id="PTHR30269:SF23">
    <property type="entry name" value="MEMBRANE TRANSPORTER PROTEIN YDHB-RELATED"/>
    <property type="match status" value="1"/>
</dbReference>
<dbReference type="PANTHER" id="PTHR30269">
    <property type="entry name" value="TRANSMEMBRANE PROTEIN YFCA"/>
    <property type="match status" value="1"/>
</dbReference>
<evidence type="ECO:0000256" key="7">
    <source>
        <dbReference type="ARBA" id="ARBA00023136"/>
    </source>
</evidence>
<protein>
    <recommendedName>
        <fullName evidence="8">Probable membrane transporter protein</fullName>
    </recommendedName>
</protein>
<name>A0A9E6ZKV0_9FLAO</name>
<keyword evidence="7 8" id="KW-0472">Membrane</keyword>
<feature type="transmembrane region" description="Helical" evidence="8">
    <location>
        <begin position="229"/>
        <end position="246"/>
    </location>
</feature>
<organism evidence="9 10">
    <name type="scientific">Abyssalbus ytuae</name>
    <dbReference type="NCBI Taxonomy" id="2926907"/>
    <lineage>
        <taxon>Bacteria</taxon>
        <taxon>Pseudomonadati</taxon>
        <taxon>Bacteroidota</taxon>
        <taxon>Flavobacteriia</taxon>
        <taxon>Flavobacteriales</taxon>
        <taxon>Flavobacteriaceae</taxon>
        <taxon>Abyssalbus</taxon>
    </lineage>
</organism>
<dbReference type="AlphaFoldDB" id="A0A9E6ZKV0"/>
<accession>A0A9E6ZKV0</accession>
<proteinExistence type="inferred from homology"/>
<dbReference type="Proteomes" id="UP000831290">
    <property type="component" value="Chromosome"/>
</dbReference>
<evidence type="ECO:0000313" key="9">
    <source>
        <dbReference type="EMBL" id="UOB17612.1"/>
    </source>
</evidence>
<evidence type="ECO:0000256" key="6">
    <source>
        <dbReference type="ARBA" id="ARBA00022989"/>
    </source>
</evidence>
<keyword evidence="4 8" id="KW-1003">Cell membrane</keyword>
<comment type="subcellular location">
    <subcellularLocation>
        <location evidence="1 8">Cell membrane</location>
        <topology evidence="1 8">Multi-pass membrane protein</topology>
    </subcellularLocation>
</comment>
<dbReference type="GO" id="GO:0005886">
    <property type="term" value="C:plasma membrane"/>
    <property type="evidence" value="ECO:0007669"/>
    <property type="project" value="UniProtKB-SubCell"/>
</dbReference>
<feature type="transmembrane region" description="Helical" evidence="8">
    <location>
        <begin position="12"/>
        <end position="42"/>
    </location>
</feature>
<dbReference type="InterPro" id="IPR002781">
    <property type="entry name" value="TM_pro_TauE-like"/>
</dbReference>